<keyword evidence="3" id="KW-0472">Membrane</keyword>
<sequence length="176" mass="19878">MTATLQNRSFLLRFGRGALYVLNTLIILFLAWIAAVKFVDFPYRLGIDGQKVRCLPWSVFLVKQQLPVSIRAGDLIQFRAGKVGHGFDGLVFVKMVGAVPGDHVEIRGDQLIINGKEHDRLWLLKSLQKRPGDLDTTYVVPKGEYLMLGTTRESFDGRYWGTVKQEQLLGSARPLF</sequence>
<evidence type="ECO:0000259" key="4">
    <source>
        <dbReference type="Pfam" id="PF10502"/>
    </source>
</evidence>
<evidence type="ECO:0000313" key="6">
    <source>
        <dbReference type="Proteomes" id="UP001352263"/>
    </source>
</evidence>
<dbReference type="Proteomes" id="UP001352263">
    <property type="component" value="Unassembled WGS sequence"/>
</dbReference>
<comment type="subcellular location">
    <subcellularLocation>
        <location evidence="3">Membrane</location>
        <topology evidence="3">Single-pass type II membrane protein</topology>
    </subcellularLocation>
</comment>
<gene>
    <name evidence="5" type="primary">lepB</name>
    <name evidence="5" type="ORF">RY831_03540</name>
</gene>
<dbReference type="NCBIfam" id="TIGR02227">
    <property type="entry name" value="sigpep_I_bact"/>
    <property type="match status" value="1"/>
</dbReference>
<feature type="domain" description="Peptidase S26" evidence="4">
    <location>
        <begin position="25"/>
        <end position="173"/>
    </location>
</feature>
<dbReference type="PANTHER" id="PTHR43390:SF1">
    <property type="entry name" value="CHLOROPLAST PROCESSING PEPTIDASE"/>
    <property type="match status" value="1"/>
</dbReference>
<dbReference type="GO" id="GO:0009003">
    <property type="term" value="F:signal peptidase activity"/>
    <property type="evidence" value="ECO:0007669"/>
    <property type="project" value="UniProtKB-EC"/>
</dbReference>
<feature type="transmembrane region" description="Helical" evidence="3">
    <location>
        <begin position="20"/>
        <end position="39"/>
    </location>
</feature>
<dbReference type="PANTHER" id="PTHR43390">
    <property type="entry name" value="SIGNAL PEPTIDASE I"/>
    <property type="match status" value="1"/>
</dbReference>
<keyword evidence="3 5" id="KW-0378">Hydrolase</keyword>
<dbReference type="EMBL" id="JAWIIV010000002">
    <property type="protein sequence ID" value="MEC4718207.1"/>
    <property type="molecule type" value="Genomic_DNA"/>
</dbReference>
<name>A0ABU6J3K3_9BURK</name>
<comment type="similarity">
    <text evidence="1 3">Belongs to the peptidase S26 family.</text>
</comment>
<dbReference type="EC" id="3.4.21.89" evidence="3"/>
<evidence type="ECO:0000256" key="3">
    <source>
        <dbReference type="RuleBase" id="RU362042"/>
    </source>
</evidence>
<keyword evidence="3" id="KW-0645">Protease</keyword>
<evidence type="ECO:0000256" key="2">
    <source>
        <dbReference type="ARBA" id="ARBA00019232"/>
    </source>
</evidence>
<reference evidence="5 6" key="1">
    <citation type="submission" date="2023-10" db="EMBL/GenBank/DDBJ databases">
        <title>Noviherbaspirillum sp. CPCC 100848 genome assembly.</title>
        <authorList>
            <person name="Li X.Y."/>
            <person name="Fang X.M."/>
        </authorList>
    </citation>
    <scope>NUCLEOTIDE SEQUENCE [LARGE SCALE GENOMIC DNA]</scope>
    <source>
        <strain evidence="5 6">CPCC 100848</strain>
    </source>
</reference>
<keyword evidence="3" id="KW-0812">Transmembrane</keyword>
<dbReference type="SUPFAM" id="SSF51306">
    <property type="entry name" value="LexA/Signal peptidase"/>
    <property type="match status" value="1"/>
</dbReference>
<proteinExistence type="inferred from homology"/>
<keyword evidence="3" id="KW-1133">Transmembrane helix</keyword>
<accession>A0ABU6J3K3</accession>
<dbReference type="InterPro" id="IPR019533">
    <property type="entry name" value="Peptidase_S26"/>
</dbReference>
<dbReference type="InterPro" id="IPR036286">
    <property type="entry name" value="LexA/Signal_pep-like_sf"/>
</dbReference>
<comment type="caution">
    <text evidence="5">The sequence shown here is derived from an EMBL/GenBank/DDBJ whole genome shotgun (WGS) entry which is preliminary data.</text>
</comment>
<dbReference type="RefSeq" id="WP_326504960.1">
    <property type="nucleotide sequence ID" value="NZ_JAWIIV010000002.1"/>
</dbReference>
<evidence type="ECO:0000256" key="1">
    <source>
        <dbReference type="ARBA" id="ARBA00009370"/>
    </source>
</evidence>
<dbReference type="Gene3D" id="2.10.109.10">
    <property type="entry name" value="Umud Fragment, subunit A"/>
    <property type="match status" value="1"/>
</dbReference>
<organism evidence="5 6">
    <name type="scientific">Noviherbaspirillum album</name>
    <dbReference type="NCBI Taxonomy" id="3080276"/>
    <lineage>
        <taxon>Bacteria</taxon>
        <taxon>Pseudomonadati</taxon>
        <taxon>Pseudomonadota</taxon>
        <taxon>Betaproteobacteria</taxon>
        <taxon>Burkholderiales</taxon>
        <taxon>Oxalobacteraceae</taxon>
        <taxon>Noviherbaspirillum</taxon>
    </lineage>
</organism>
<evidence type="ECO:0000313" key="5">
    <source>
        <dbReference type="EMBL" id="MEC4718207.1"/>
    </source>
</evidence>
<comment type="catalytic activity">
    <reaction evidence="3">
        <text>Cleavage of hydrophobic, N-terminal signal or leader sequences from secreted and periplasmic proteins.</text>
        <dbReference type="EC" id="3.4.21.89"/>
    </reaction>
</comment>
<keyword evidence="6" id="KW-1185">Reference proteome</keyword>
<protein>
    <recommendedName>
        <fullName evidence="2 3">Signal peptidase I</fullName>
        <ecNumber evidence="3">3.4.21.89</ecNumber>
    </recommendedName>
</protein>
<dbReference type="Pfam" id="PF10502">
    <property type="entry name" value="Peptidase_S26"/>
    <property type="match status" value="1"/>
</dbReference>
<dbReference type="InterPro" id="IPR000223">
    <property type="entry name" value="Pept_S26A_signal_pept_1"/>
</dbReference>